<dbReference type="OrthoDB" id="9808559at2"/>
<evidence type="ECO:0000256" key="3">
    <source>
        <dbReference type="ARBA" id="ARBA00023004"/>
    </source>
</evidence>
<dbReference type="PANTHER" id="PTHR43687:SF5">
    <property type="entry name" value="4FE-4S FERREDOXIN-TYPE DOMAIN-CONTAINING PROTEIN"/>
    <property type="match status" value="1"/>
</dbReference>
<dbReference type="SMART" id="SM00930">
    <property type="entry name" value="NIL"/>
    <property type="match status" value="1"/>
</dbReference>
<evidence type="ECO:0000313" key="6">
    <source>
        <dbReference type="EMBL" id="BBD07753.1"/>
    </source>
</evidence>
<feature type="domain" description="4Fe-4S ferredoxin-type" evidence="5">
    <location>
        <begin position="113"/>
        <end position="142"/>
    </location>
</feature>
<protein>
    <submittedName>
        <fullName evidence="6">Iron-sulfur binding protein</fullName>
    </submittedName>
</protein>
<organism evidence="6 7">
    <name type="scientific">Desulfovibrio ferrophilus</name>
    <dbReference type="NCBI Taxonomy" id="241368"/>
    <lineage>
        <taxon>Bacteria</taxon>
        <taxon>Pseudomonadati</taxon>
        <taxon>Thermodesulfobacteriota</taxon>
        <taxon>Desulfovibrionia</taxon>
        <taxon>Desulfovibrionales</taxon>
        <taxon>Desulfovibrionaceae</taxon>
        <taxon>Desulfovibrio</taxon>
    </lineage>
</organism>
<keyword evidence="3" id="KW-0408">Iron</keyword>
<dbReference type="SUPFAM" id="SSF54862">
    <property type="entry name" value="4Fe-4S ferredoxins"/>
    <property type="match status" value="1"/>
</dbReference>
<dbReference type="InterPro" id="IPR018449">
    <property type="entry name" value="NIL_domain"/>
</dbReference>
<dbReference type="EMBL" id="AP017378">
    <property type="protein sequence ID" value="BBD07753.1"/>
    <property type="molecule type" value="Genomic_DNA"/>
</dbReference>
<accession>A0A2Z6AX27</accession>
<name>A0A2Z6AX27_9BACT</name>
<evidence type="ECO:0000256" key="2">
    <source>
        <dbReference type="ARBA" id="ARBA00022723"/>
    </source>
</evidence>
<dbReference type="PANTHER" id="PTHR43687">
    <property type="entry name" value="ADENYLYLSULFATE REDUCTASE, BETA SUBUNIT"/>
    <property type="match status" value="1"/>
</dbReference>
<keyword evidence="2" id="KW-0479">Metal-binding</keyword>
<dbReference type="Pfam" id="PF09383">
    <property type="entry name" value="NIL"/>
    <property type="match status" value="1"/>
</dbReference>
<dbReference type="Pfam" id="PF14697">
    <property type="entry name" value="Fer4_21"/>
    <property type="match status" value="1"/>
</dbReference>
<dbReference type="PROSITE" id="PS51379">
    <property type="entry name" value="4FE4S_FER_2"/>
    <property type="match status" value="2"/>
</dbReference>
<dbReference type="InterPro" id="IPR017900">
    <property type="entry name" value="4Fe4S_Fe_S_CS"/>
</dbReference>
<dbReference type="InterPro" id="IPR045865">
    <property type="entry name" value="ACT-like_dom_sf"/>
</dbReference>
<dbReference type="GO" id="GO:0046872">
    <property type="term" value="F:metal ion binding"/>
    <property type="evidence" value="ECO:0007669"/>
    <property type="project" value="UniProtKB-KW"/>
</dbReference>
<dbReference type="KEGG" id="dfl:DFE_1027"/>
<keyword evidence="1" id="KW-0004">4Fe-4S</keyword>
<dbReference type="AlphaFoldDB" id="A0A2Z6AX27"/>
<reference evidence="6 7" key="1">
    <citation type="journal article" date="2018" name="Sci. Adv.">
        <title>Multi-heme cytochromes provide a pathway for survival in energy-limited environments.</title>
        <authorList>
            <person name="Deng X."/>
            <person name="Dohmae N."/>
            <person name="Nealson K.H."/>
            <person name="Hashimoto K."/>
            <person name="Okamoto A."/>
        </authorList>
    </citation>
    <scope>NUCLEOTIDE SEQUENCE [LARGE SCALE GENOMIC DNA]</scope>
    <source>
        <strain evidence="6 7">IS5</strain>
    </source>
</reference>
<evidence type="ECO:0000259" key="5">
    <source>
        <dbReference type="PROSITE" id="PS51379"/>
    </source>
</evidence>
<keyword evidence="7" id="KW-1185">Reference proteome</keyword>
<dbReference type="Gene3D" id="3.30.70.260">
    <property type="match status" value="1"/>
</dbReference>
<dbReference type="RefSeq" id="WP_126377276.1">
    <property type="nucleotide sequence ID" value="NZ_AP017378.1"/>
</dbReference>
<dbReference type="Gene3D" id="3.30.70.20">
    <property type="match status" value="1"/>
</dbReference>
<evidence type="ECO:0000313" key="7">
    <source>
        <dbReference type="Proteomes" id="UP000269883"/>
    </source>
</evidence>
<dbReference type="InterPro" id="IPR017896">
    <property type="entry name" value="4Fe4S_Fe-S-bd"/>
</dbReference>
<evidence type="ECO:0000256" key="4">
    <source>
        <dbReference type="ARBA" id="ARBA00023014"/>
    </source>
</evidence>
<dbReference type="InterPro" id="IPR050572">
    <property type="entry name" value="Fe-S_Ferredoxin"/>
</dbReference>
<feature type="domain" description="4Fe-4S ferredoxin-type" evidence="5">
    <location>
        <begin position="82"/>
        <end position="111"/>
    </location>
</feature>
<evidence type="ECO:0000256" key="1">
    <source>
        <dbReference type="ARBA" id="ARBA00022485"/>
    </source>
</evidence>
<gene>
    <name evidence="6" type="ORF">DFE_1027</name>
</gene>
<dbReference type="PROSITE" id="PS00198">
    <property type="entry name" value="4FE4S_FER_1"/>
    <property type="match status" value="1"/>
</dbReference>
<keyword evidence="4" id="KW-0411">Iron-sulfur</keyword>
<dbReference type="Proteomes" id="UP000269883">
    <property type="component" value="Chromosome"/>
</dbReference>
<dbReference type="SUPFAM" id="SSF55021">
    <property type="entry name" value="ACT-like"/>
    <property type="match status" value="1"/>
</dbReference>
<sequence>MAITSKTQRKVVYLKFPPERSGRPIMCNLTRLFDLTFNILSAHILPRGEGRMTLELTGTSDNYKKGIEYLKDQGIKTENVAQKISRDEETCIDCGLCTSLCASQALSVNPESRKVEFDSEKCTACGMCTRVCPVNAMNVELENGD</sequence>
<proteinExistence type="predicted"/>
<dbReference type="GO" id="GO:0051539">
    <property type="term" value="F:4 iron, 4 sulfur cluster binding"/>
    <property type="evidence" value="ECO:0007669"/>
    <property type="project" value="UniProtKB-KW"/>
</dbReference>